<keyword evidence="2" id="KW-0175">Coiled coil</keyword>
<keyword evidence="5" id="KW-0969">Cilium</keyword>
<dbReference type="Pfam" id="PF00691">
    <property type="entry name" value="OmpA"/>
    <property type="match status" value="1"/>
</dbReference>
<dbReference type="CDD" id="cd07185">
    <property type="entry name" value="OmpA_C-like"/>
    <property type="match status" value="1"/>
</dbReference>
<dbReference type="Gene3D" id="3.30.1330.60">
    <property type="entry name" value="OmpA-like domain"/>
    <property type="match status" value="1"/>
</dbReference>
<dbReference type="OrthoDB" id="9805566at2"/>
<evidence type="ECO:0000313" key="6">
    <source>
        <dbReference type="Proteomes" id="UP000092971"/>
    </source>
</evidence>
<dbReference type="InterPro" id="IPR006665">
    <property type="entry name" value="OmpA-like"/>
</dbReference>
<dbReference type="GO" id="GO:0016020">
    <property type="term" value="C:membrane"/>
    <property type="evidence" value="ECO:0007669"/>
    <property type="project" value="UniProtKB-UniRule"/>
</dbReference>
<keyword evidence="5" id="KW-0282">Flagellum</keyword>
<keyword evidence="3" id="KW-0812">Transmembrane</keyword>
<proteinExistence type="predicted"/>
<organism evidence="5 6">
    <name type="scientific">Thermoclostridium stercorarium subsp. thermolacticum DSM 2910</name>
    <dbReference type="NCBI Taxonomy" id="1121336"/>
    <lineage>
        <taxon>Bacteria</taxon>
        <taxon>Bacillati</taxon>
        <taxon>Bacillota</taxon>
        <taxon>Clostridia</taxon>
        <taxon>Eubacteriales</taxon>
        <taxon>Oscillospiraceae</taxon>
        <taxon>Thermoclostridium</taxon>
    </lineage>
</organism>
<accession>A0A1B1YGF2</accession>
<sequence length="316" mass="36104">MKVRNRNFRKPEAAQHFWPSFTDVMSTIVLVLFFLVFLAYFQQTFAVSVWTERLNRTKADLSAAEETLELKKKEITDKENALRLLQDEAERLRAEVEQGKRELTLSLEKLQEQERIIAQSNKELGELRGKLQSISVLRLNILEEVKKSIEDEIGTSTTPDGEPLVSIDNNANLIINNRLLFAKNSAEISTEGQALLSRFAVAFERILDDENIRDYIDAINIQGHADIDGSYQRNYELSCQRAYAVINTMFAKNPSLEKKYGAYFAATGFSEFRPIDPGTTEAAKSKNRRIQISITIKDTQVQKIIQEYLEESKIGN</sequence>
<dbReference type="RefSeq" id="WP_015360307.1">
    <property type="nucleotide sequence ID" value="NZ_CP014672.1"/>
</dbReference>
<evidence type="ECO:0000256" key="2">
    <source>
        <dbReference type="SAM" id="Coils"/>
    </source>
</evidence>
<feature type="domain" description="OmpA-like" evidence="4">
    <location>
        <begin position="168"/>
        <end position="298"/>
    </location>
</feature>
<dbReference type="PANTHER" id="PTHR30329">
    <property type="entry name" value="STATOR ELEMENT OF FLAGELLAR MOTOR COMPLEX"/>
    <property type="match status" value="1"/>
</dbReference>
<keyword evidence="5" id="KW-0966">Cell projection</keyword>
<dbReference type="PROSITE" id="PS51123">
    <property type="entry name" value="OMPA_2"/>
    <property type="match status" value="1"/>
</dbReference>
<dbReference type="AlphaFoldDB" id="A0A1B1YGF2"/>
<dbReference type="InterPro" id="IPR050330">
    <property type="entry name" value="Bact_OuterMem_StrucFunc"/>
</dbReference>
<evidence type="ECO:0000256" key="1">
    <source>
        <dbReference type="PROSITE-ProRule" id="PRU00473"/>
    </source>
</evidence>
<protein>
    <submittedName>
        <fullName evidence="5">Flagellar motor protein MotB</fullName>
    </submittedName>
</protein>
<gene>
    <name evidence="5" type="ORF">CSTERTH_12850</name>
</gene>
<dbReference type="PANTHER" id="PTHR30329:SF21">
    <property type="entry name" value="LIPOPROTEIN YIAD-RELATED"/>
    <property type="match status" value="1"/>
</dbReference>
<dbReference type="InterPro" id="IPR036737">
    <property type="entry name" value="OmpA-like_sf"/>
</dbReference>
<evidence type="ECO:0000313" key="5">
    <source>
        <dbReference type="EMBL" id="ANW99856.1"/>
    </source>
</evidence>
<keyword evidence="1 3" id="KW-0472">Membrane</keyword>
<dbReference type="EMBL" id="CP014672">
    <property type="protein sequence ID" value="ANW99856.1"/>
    <property type="molecule type" value="Genomic_DNA"/>
</dbReference>
<feature type="transmembrane region" description="Helical" evidence="3">
    <location>
        <begin position="21"/>
        <end position="41"/>
    </location>
</feature>
<dbReference type="SUPFAM" id="SSF103088">
    <property type="entry name" value="OmpA-like"/>
    <property type="match status" value="1"/>
</dbReference>
<keyword evidence="3" id="KW-1133">Transmembrane helix</keyword>
<reference evidence="5 6" key="1">
    <citation type="submission" date="2016-02" db="EMBL/GenBank/DDBJ databases">
        <title>Comparison of Clostridium stercorarium subspecies using comparative genomics and transcriptomics.</title>
        <authorList>
            <person name="Schellenberg J."/>
            <person name="Thallinger G."/>
            <person name="Levin D.B."/>
            <person name="Zhang X."/>
            <person name="Alvare G."/>
            <person name="Fristensky B."/>
            <person name="Sparling R."/>
        </authorList>
    </citation>
    <scope>NUCLEOTIDE SEQUENCE [LARGE SCALE GENOMIC DNA]</scope>
    <source>
        <strain evidence="5 6">DSM 2910</strain>
    </source>
</reference>
<name>A0A1B1YGF2_THEST</name>
<feature type="coiled-coil region" evidence="2">
    <location>
        <begin position="54"/>
        <end position="130"/>
    </location>
</feature>
<evidence type="ECO:0000259" key="4">
    <source>
        <dbReference type="PROSITE" id="PS51123"/>
    </source>
</evidence>
<evidence type="ECO:0000256" key="3">
    <source>
        <dbReference type="SAM" id="Phobius"/>
    </source>
</evidence>
<dbReference type="Proteomes" id="UP000092971">
    <property type="component" value="Chromosome"/>
</dbReference>